<dbReference type="AlphaFoldDB" id="A0A2M4AYN6"/>
<evidence type="ECO:0000256" key="1">
    <source>
        <dbReference type="SAM" id="MobiDB-lite"/>
    </source>
</evidence>
<reference evidence="2" key="1">
    <citation type="submission" date="2018-01" db="EMBL/GenBank/DDBJ databases">
        <title>An insight into the sialome of Amazonian anophelines.</title>
        <authorList>
            <person name="Ribeiro J.M."/>
            <person name="Scarpassa V."/>
            <person name="Calvo E."/>
        </authorList>
    </citation>
    <scope>NUCLEOTIDE SEQUENCE</scope>
    <source>
        <tissue evidence="2">Salivary glands</tissue>
    </source>
</reference>
<accession>A0A2M4AYN6</accession>
<name>A0A2M4AYN6_9DIPT</name>
<protein>
    <submittedName>
        <fullName evidence="2">Uncharacterized protein</fullName>
    </submittedName>
</protein>
<dbReference type="EMBL" id="GGFK01012511">
    <property type="protein sequence ID" value="MBW45832.1"/>
    <property type="molecule type" value="Transcribed_RNA"/>
</dbReference>
<feature type="compositionally biased region" description="Polar residues" evidence="1">
    <location>
        <begin position="49"/>
        <end position="66"/>
    </location>
</feature>
<organism evidence="2">
    <name type="scientific">Anopheles triannulatus</name>
    <dbReference type="NCBI Taxonomy" id="58253"/>
    <lineage>
        <taxon>Eukaryota</taxon>
        <taxon>Metazoa</taxon>
        <taxon>Ecdysozoa</taxon>
        <taxon>Arthropoda</taxon>
        <taxon>Hexapoda</taxon>
        <taxon>Insecta</taxon>
        <taxon>Pterygota</taxon>
        <taxon>Neoptera</taxon>
        <taxon>Endopterygota</taxon>
        <taxon>Diptera</taxon>
        <taxon>Nematocera</taxon>
        <taxon>Culicoidea</taxon>
        <taxon>Culicidae</taxon>
        <taxon>Anophelinae</taxon>
        <taxon>Anopheles</taxon>
    </lineage>
</organism>
<proteinExistence type="predicted"/>
<evidence type="ECO:0000313" key="2">
    <source>
        <dbReference type="EMBL" id="MBW45832.1"/>
    </source>
</evidence>
<feature type="region of interest" description="Disordered" evidence="1">
    <location>
        <begin position="1"/>
        <end position="107"/>
    </location>
</feature>
<sequence length="142" mass="15135">MSMNPCKNVDREKDQNNNFVNATAHGGAGVDRERRARRAAATRSAASEDQQLIQRNGNTRSHNQHNGGNGCYHSGHQRQNGDGHHGSVGATAASAVHGGPGGGVGPHVTAKVMWGNVSAIKELRDKEQNERQLGTRAAGRRQ</sequence>
<feature type="region of interest" description="Disordered" evidence="1">
    <location>
        <begin position="122"/>
        <end position="142"/>
    </location>
</feature>